<gene>
    <name evidence="2" type="ORF">ERS027659_02634</name>
</gene>
<name>A0A655A8P4_MYCTX</name>
<dbReference type="EMBL" id="CNFT01000654">
    <property type="protein sequence ID" value="CKS09701.1"/>
    <property type="molecule type" value="Genomic_DNA"/>
</dbReference>
<feature type="region of interest" description="Disordered" evidence="1">
    <location>
        <begin position="1"/>
        <end position="25"/>
    </location>
</feature>
<organism evidence="2 3">
    <name type="scientific">Mycobacterium tuberculosis</name>
    <dbReference type="NCBI Taxonomy" id="1773"/>
    <lineage>
        <taxon>Bacteria</taxon>
        <taxon>Bacillati</taxon>
        <taxon>Actinomycetota</taxon>
        <taxon>Actinomycetes</taxon>
        <taxon>Mycobacteriales</taxon>
        <taxon>Mycobacteriaceae</taxon>
        <taxon>Mycobacterium</taxon>
        <taxon>Mycobacterium tuberculosis complex</taxon>
    </lineage>
</organism>
<feature type="compositionally biased region" description="Basic residues" evidence="1">
    <location>
        <begin position="1"/>
        <end position="12"/>
    </location>
</feature>
<proteinExistence type="predicted"/>
<evidence type="ECO:0000313" key="3">
    <source>
        <dbReference type="Proteomes" id="UP000050164"/>
    </source>
</evidence>
<protein>
    <submittedName>
        <fullName evidence="2">Uncharacterized protein</fullName>
    </submittedName>
</protein>
<evidence type="ECO:0000313" key="2">
    <source>
        <dbReference type="EMBL" id="CKS09701.1"/>
    </source>
</evidence>
<dbReference type="AlphaFoldDB" id="A0A655A8P4"/>
<reference evidence="2 3" key="1">
    <citation type="submission" date="2015-03" db="EMBL/GenBank/DDBJ databases">
        <authorList>
            <consortium name="Pathogen Informatics"/>
        </authorList>
    </citation>
    <scope>NUCLEOTIDE SEQUENCE [LARGE SCALE GENOMIC DNA]</scope>
    <source>
        <strain evidence="2 3">Bir 185</strain>
    </source>
</reference>
<evidence type="ECO:0000256" key="1">
    <source>
        <dbReference type="SAM" id="MobiDB-lite"/>
    </source>
</evidence>
<accession>A0A655A8P4</accession>
<sequence>MAQRLVHHHRTQIRTTDADVDDGADPLSSCSGPLAAAQAVGEGAHRVEHGMYVGDDVLAVDDEFGVSGQPQRGVQHRSILRGVDMHTGEHLVATLFEVGRPGQIDQQRQRLAGDAVFAVVDVEIADADGELPAATRIVGEELAKMGVSDLIVMSAQGVPCRGSGDVGDWRGGHGSTLMPWSGVDQSRCLRRAFSYRARRHSPFVAVSTGSAMRACALAASAPAEAADRRPAPAADQAAWPAMAHASTPRCGFRHPGS</sequence>
<dbReference type="Proteomes" id="UP000050164">
    <property type="component" value="Unassembled WGS sequence"/>
</dbReference>